<dbReference type="SUPFAM" id="SSF144232">
    <property type="entry name" value="HIT/MYND zinc finger-like"/>
    <property type="match status" value="1"/>
</dbReference>
<comment type="caution">
    <text evidence="12">The sequence shown here is derived from an EMBL/GenBank/DDBJ whole genome shotgun (WGS) entry which is preliminary data.</text>
</comment>
<evidence type="ECO:0000256" key="2">
    <source>
        <dbReference type="ARBA" id="ARBA00022723"/>
    </source>
</evidence>
<keyword evidence="2" id="KW-0479">Metal-binding</keyword>
<dbReference type="InterPro" id="IPR052452">
    <property type="entry name" value="Ankyrin-MYND_dom_contain_2"/>
</dbReference>
<dbReference type="PROSITE" id="PS50865">
    <property type="entry name" value="ZF_MYND_2"/>
    <property type="match status" value="1"/>
</dbReference>
<feature type="repeat" description="ANK" evidence="9">
    <location>
        <begin position="34"/>
        <end position="66"/>
    </location>
</feature>
<feature type="repeat" description="ANK" evidence="9">
    <location>
        <begin position="68"/>
        <end position="100"/>
    </location>
</feature>
<dbReference type="InterPro" id="IPR002893">
    <property type="entry name" value="Znf_MYND"/>
</dbReference>
<gene>
    <name evidence="12" type="ORF">P879_06956</name>
</gene>
<keyword evidence="6 9" id="KW-0040">ANK repeat</keyword>
<dbReference type="EMBL" id="JTDF01011908">
    <property type="protein sequence ID" value="KAF8563425.1"/>
    <property type="molecule type" value="Genomic_DNA"/>
</dbReference>
<dbReference type="Pfam" id="PF12796">
    <property type="entry name" value="Ank_2"/>
    <property type="match status" value="1"/>
</dbReference>
<comment type="subcellular location">
    <subcellularLocation>
        <location evidence="1">Cell projection</location>
        <location evidence="1">Cilium</location>
    </subcellularLocation>
</comment>
<dbReference type="GO" id="GO:0005929">
    <property type="term" value="C:cilium"/>
    <property type="evidence" value="ECO:0007669"/>
    <property type="project" value="UniProtKB-SubCell"/>
</dbReference>
<evidence type="ECO:0000313" key="13">
    <source>
        <dbReference type="Proteomes" id="UP000699462"/>
    </source>
</evidence>
<evidence type="ECO:0000256" key="9">
    <source>
        <dbReference type="PROSITE-ProRule" id="PRU00023"/>
    </source>
</evidence>
<name>A0A8T0D6G1_9TREM</name>
<dbReference type="PANTHER" id="PTHR24150:SF8">
    <property type="entry name" value="ANKYRIN REPEAT AND MYND DOMAIN-CONTAINING PROTEIN 2"/>
    <property type="match status" value="1"/>
</dbReference>
<feature type="domain" description="MYND-type" evidence="11">
    <location>
        <begin position="339"/>
        <end position="378"/>
    </location>
</feature>
<dbReference type="AlphaFoldDB" id="A0A8T0D6G1"/>
<dbReference type="SMART" id="SM00248">
    <property type="entry name" value="ANK"/>
    <property type="match status" value="2"/>
</dbReference>
<evidence type="ECO:0000259" key="11">
    <source>
        <dbReference type="PROSITE" id="PS50865"/>
    </source>
</evidence>
<proteinExistence type="predicted"/>
<dbReference type="PROSITE" id="PS50088">
    <property type="entry name" value="ANK_REPEAT"/>
    <property type="match status" value="2"/>
</dbReference>
<keyword evidence="5" id="KW-0862">Zinc</keyword>
<keyword evidence="3" id="KW-0677">Repeat</keyword>
<dbReference type="PROSITE" id="PS50297">
    <property type="entry name" value="ANK_REP_REGION"/>
    <property type="match status" value="2"/>
</dbReference>
<keyword evidence="7" id="KW-0969">Cilium</keyword>
<reference evidence="12 13" key="1">
    <citation type="submission" date="2019-07" db="EMBL/GenBank/DDBJ databases">
        <title>Annotation for the trematode Paragonimus westermani.</title>
        <authorList>
            <person name="Choi Y.-J."/>
        </authorList>
    </citation>
    <scope>NUCLEOTIDE SEQUENCE [LARGE SCALE GENOMIC DNA]</scope>
    <source>
        <strain evidence="12">180907_Pwestermani</strain>
    </source>
</reference>
<evidence type="ECO:0000256" key="10">
    <source>
        <dbReference type="PROSITE-ProRule" id="PRU00134"/>
    </source>
</evidence>
<evidence type="ECO:0000256" key="3">
    <source>
        <dbReference type="ARBA" id="ARBA00022737"/>
    </source>
</evidence>
<organism evidence="12 13">
    <name type="scientific">Paragonimus westermani</name>
    <dbReference type="NCBI Taxonomy" id="34504"/>
    <lineage>
        <taxon>Eukaryota</taxon>
        <taxon>Metazoa</taxon>
        <taxon>Spiralia</taxon>
        <taxon>Lophotrochozoa</taxon>
        <taxon>Platyhelminthes</taxon>
        <taxon>Trematoda</taxon>
        <taxon>Digenea</taxon>
        <taxon>Plagiorchiida</taxon>
        <taxon>Troglotremata</taxon>
        <taxon>Troglotrematidae</taxon>
        <taxon>Paragonimus</taxon>
    </lineage>
</organism>
<sequence length="404" mass="44818">MQISEFQEAVIKGDFEQVKLQLSTDRTLINCSKDGLTPLHQACFHGHIDIVEYLLKNGADINARDTNQGYTTLMFAAITGNTRLTEMLLQYGARSGDTNKLGRTAAQMAAFVGNHRVTTLINNFLEKAQVDYYTQSSVPTKLRLTSNLADGLYGLISCSNITPVKIFLLLDPDPKNVTIVSSLLDHCTVVVNVLDDLLDKFFNPHQTHEALALKFHLLACCLRKAQEYLTSDAQPRVGGESGVEKRDSQLTIAPRLLGLIRIFLRGGDPHGLPIGQEKFLRQTLLSFPHHESTLWKHVVNQVSGVQPGYSPTSLSVIDRAITGQGPTVMVFGDEPSHCCTTCGDGQPVKIMLCRECKEVGYCSVTCQRLHWFTHKKFCRILKAHHDACERSQKRAQTQALANVS</sequence>
<dbReference type="SUPFAM" id="SSF48403">
    <property type="entry name" value="Ankyrin repeat"/>
    <property type="match status" value="1"/>
</dbReference>
<evidence type="ECO:0000256" key="4">
    <source>
        <dbReference type="ARBA" id="ARBA00022771"/>
    </source>
</evidence>
<evidence type="ECO:0000256" key="6">
    <source>
        <dbReference type="ARBA" id="ARBA00023043"/>
    </source>
</evidence>
<dbReference type="PANTHER" id="PTHR24150">
    <property type="entry name" value="ANKYRIN REPEAT AND MYND DOMAIN-CONTAINING PROTEIN 2"/>
    <property type="match status" value="1"/>
</dbReference>
<dbReference type="Proteomes" id="UP000699462">
    <property type="component" value="Unassembled WGS sequence"/>
</dbReference>
<dbReference type="GO" id="GO:0008270">
    <property type="term" value="F:zinc ion binding"/>
    <property type="evidence" value="ECO:0007669"/>
    <property type="project" value="UniProtKB-KW"/>
</dbReference>
<keyword evidence="8" id="KW-0966">Cell projection</keyword>
<keyword evidence="4 10" id="KW-0863">Zinc-finger</keyword>
<dbReference type="OrthoDB" id="10257049at2759"/>
<evidence type="ECO:0000256" key="8">
    <source>
        <dbReference type="ARBA" id="ARBA00023273"/>
    </source>
</evidence>
<dbReference type="Gene3D" id="1.25.40.20">
    <property type="entry name" value="Ankyrin repeat-containing domain"/>
    <property type="match status" value="1"/>
</dbReference>
<keyword evidence="13" id="KW-1185">Reference proteome</keyword>
<dbReference type="Gene3D" id="6.10.140.2220">
    <property type="match status" value="1"/>
</dbReference>
<dbReference type="InterPro" id="IPR002110">
    <property type="entry name" value="Ankyrin_rpt"/>
</dbReference>
<accession>A0A8T0D6G1</accession>
<dbReference type="InterPro" id="IPR036770">
    <property type="entry name" value="Ankyrin_rpt-contain_sf"/>
</dbReference>
<protein>
    <recommendedName>
        <fullName evidence="11">MYND-type domain-containing protein</fullName>
    </recommendedName>
</protein>
<evidence type="ECO:0000256" key="5">
    <source>
        <dbReference type="ARBA" id="ARBA00022833"/>
    </source>
</evidence>
<evidence type="ECO:0000256" key="1">
    <source>
        <dbReference type="ARBA" id="ARBA00004138"/>
    </source>
</evidence>
<evidence type="ECO:0000256" key="7">
    <source>
        <dbReference type="ARBA" id="ARBA00023069"/>
    </source>
</evidence>
<dbReference type="Pfam" id="PF01753">
    <property type="entry name" value="zf-MYND"/>
    <property type="match status" value="1"/>
</dbReference>
<evidence type="ECO:0000313" key="12">
    <source>
        <dbReference type="EMBL" id="KAF8563425.1"/>
    </source>
</evidence>